<name>A0ABT3F609_9PSED</name>
<accession>A0ABT3F609</accession>
<evidence type="ECO:0000313" key="1">
    <source>
        <dbReference type="EMBL" id="MCW1244530.1"/>
    </source>
</evidence>
<evidence type="ECO:0008006" key="3">
    <source>
        <dbReference type="Google" id="ProtNLM"/>
    </source>
</evidence>
<reference evidence="1" key="1">
    <citation type="submission" date="2022-07" db="EMBL/GenBank/DDBJ databases">
        <title>Pseudomonas agronomica sp. nov.: a novel bacterium with biotechnological application in the synthesis of biofertilizers from valorized agricultural residues.</title>
        <authorList>
            <person name="Robas M."/>
            <person name="Fernandez V.M."/>
            <person name="Luna L."/>
            <person name="Provanza A."/>
            <person name="Jimenez P.A."/>
        </authorList>
    </citation>
    <scope>NUCLEOTIDE SEQUENCE</scope>
    <source>
        <strain evidence="1">SAICEU22T</strain>
    </source>
</reference>
<proteinExistence type="predicted"/>
<gene>
    <name evidence="1" type="ORF">OC610_08945</name>
</gene>
<comment type="caution">
    <text evidence="1">The sequence shown here is derived from an EMBL/GenBank/DDBJ whole genome shotgun (WGS) entry which is preliminary data.</text>
</comment>
<dbReference type="RefSeq" id="WP_264427483.1">
    <property type="nucleotide sequence ID" value="NZ_JAOSHO010000079.1"/>
</dbReference>
<protein>
    <recommendedName>
        <fullName evidence="3">Pex N-terminal domain-containing protein</fullName>
    </recommendedName>
</protein>
<keyword evidence="2" id="KW-1185">Reference proteome</keyword>
<sequence>MNQELFLRRRNKVHVPTGTGGATRAQVASAVQEIAVFRCVLSEPLIERISMLSAAELTHWLRGIVAVLRRQTGAHVHHRPLYPAFPEQVLKASEAELYLTAVLHYLTLWRLPPRRTFSTRDAGREFYIQSHRTGKRL</sequence>
<dbReference type="EMBL" id="JAOSHO010000079">
    <property type="protein sequence ID" value="MCW1244530.1"/>
    <property type="molecule type" value="Genomic_DNA"/>
</dbReference>
<dbReference type="Proteomes" id="UP001061999">
    <property type="component" value="Unassembled WGS sequence"/>
</dbReference>
<organism evidence="1 2">
    <name type="scientific">Pseudomonas agronomica</name>
    <dbReference type="NCBI Taxonomy" id="2979328"/>
    <lineage>
        <taxon>Bacteria</taxon>
        <taxon>Pseudomonadati</taxon>
        <taxon>Pseudomonadota</taxon>
        <taxon>Gammaproteobacteria</taxon>
        <taxon>Pseudomonadales</taxon>
        <taxon>Pseudomonadaceae</taxon>
        <taxon>Pseudomonas</taxon>
    </lineage>
</organism>
<evidence type="ECO:0000313" key="2">
    <source>
        <dbReference type="Proteomes" id="UP001061999"/>
    </source>
</evidence>